<evidence type="ECO:0000313" key="1">
    <source>
        <dbReference type="EMBL" id="CDW49120.1"/>
    </source>
</evidence>
<protein>
    <submittedName>
        <fullName evidence="1">Uncharacterized protein</fullName>
    </submittedName>
</protein>
<dbReference type="EMBL" id="HACA01031759">
    <property type="protein sequence ID" value="CDW49120.1"/>
    <property type="molecule type" value="Transcribed_RNA"/>
</dbReference>
<name>A0A0K2VFH5_LEPSM</name>
<proteinExistence type="predicted"/>
<reference evidence="1" key="1">
    <citation type="submission" date="2014-05" db="EMBL/GenBank/DDBJ databases">
        <authorList>
            <person name="Chronopoulou M."/>
        </authorList>
    </citation>
    <scope>NUCLEOTIDE SEQUENCE</scope>
    <source>
        <tissue evidence="1">Whole organism</tissue>
    </source>
</reference>
<sequence>MSYSNVHFYNNIIYSLPLVKTRFFFLKSFSQLLISGFEKFRTKIILYRVQERVLRQILKPQCASSQKSTALMIRRSEISLQIV</sequence>
<organism evidence="1">
    <name type="scientific">Lepeophtheirus salmonis</name>
    <name type="common">Salmon louse</name>
    <name type="synonym">Caligus salmonis</name>
    <dbReference type="NCBI Taxonomy" id="72036"/>
    <lineage>
        <taxon>Eukaryota</taxon>
        <taxon>Metazoa</taxon>
        <taxon>Ecdysozoa</taxon>
        <taxon>Arthropoda</taxon>
        <taxon>Crustacea</taxon>
        <taxon>Multicrustacea</taxon>
        <taxon>Hexanauplia</taxon>
        <taxon>Copepoda</taxon>
        <taxon>Siphonostomatoida</taxon>
        <taxon>Caligidae</taxon>
        <taxon>Lepeophtheirus</taxon>
    </lineage>
</organism>
<dbReference type="AlphaFoldDB" id="A0A0K2VFH5"/>
<accession>A0A0K2VFH5</accession>